<sequence length="259" mass="29536">MTSDDKISIKLRIEKDSPLELTALANALLSLNNSIDEFVSKQTGITGTKTTLQSVEKGSDVFNMVVFGVGGALAIGEFLPTINAYFEFFSNIKNIGKRSVDEIKQDPFLTPNMLLHLENIINLTDKEKVSLELTSPVFNNCIFINQDNKESYKQGLNTARQIRDDQNKEQVKKVFDKMSITLYQTTNTDKNVKFKAFCYELSDKAIPILIDDEILKTEILENPYNYRFICDIEIHKDAKGKIGLYRAFNYIDKFELTKD</sequence>
<protein>
    <submittedName>
        <fullName evidence="1">Uncharacterized protein</fullName>
    </submittedName>
</protein>
<accession>A0ABN7K749</accession>
<dbReference type="RefSeq" id="WP_230056984.1">
    <property type="nucleotide sequence ID" value="NZ_CAJHOE010000002.1"/>
</dbReference>
<evidence type="ECO:0000313" key="2">
    <source>
        <dbReference type="Proteomes" id="UP000789359"/>
    </source>
</evidence>
<name>A0ABN7K749_9BACT</name>
<dbReference type="EMBL" id="CAJHOE010000002">
    <property type="protein sequence ID" value="CAD7288260.1"/>
    <property type="molecule type" value="Genomic_DNA"/>
</dbReference>
<proteinExistence type="predicted"/>
<keyword evidence="2" id="KW-1185">Reference proteome</keyword>
<comment type="caution">
    <text evidence="1">The sequence shown here is derived from an EMBL/GenBank/DDBJ whole genome shotgun (WGS) entry which is preliminary data.</text>
</comment>
<organism evidence="1 2">
    <name type="scientific">Campylobacter suis</name>
    <dbReference type="NCBI Taxonomy" id="2790657"/>
    <lineage>
        <taxon>Bacteria</taxon>
        <taxon>Pseudomonadati</taxon>
        <taxon>Campylobacterota</taxon>
        <taxon>Epsilonproteobacteria</taxon>
        <taxon>Campylobacterales</taxon>
        <taxon>Campylobacteraceae</taxon>
        <taxon>Campylobacter</taxon>
    </lineage>
</organism>
<gene>
    <name evidence="1" type="ORF">LMG8286_01228</name>
</gene>
<evidence type="ECO:0000313" key="1">
    <source>
        <dbReference type="EMBL" id="CAD7288260.1"/>
    </source>
</evidence>
<dbReference type="Proteomes" id="UP000789359">
    <property type="component" value="Unassembled WGS sequence"/>
</dbReference>
<reference evidence="1 2" key="1">
    <citation type="submission" date="2020-11" db="EMBL/GenBank/DDBJ databases">
        <authorList>
            <person name="Peeters C."/>
        </authorList>
    </citation>
    <scope>NUCLEOTIDE SEQUENCE [LARGE SCALE GENOMIC DNA]</scope>
    <source>
        <strain evidence="1 2">LMG 8286</strain>
    </source>
</reference>